<evidence type="ECO:0000313" key="6">
    <source>
        <dbReference type="EMBL" id="KYO64493.1"/>
    </source>
</evidence>
<dbReference type="PANTHER" id="PTHR32071:SF57">
    <property type="entry name" value="C4-DICARBOXYLATE TRANSPORT TRANSCRIPTIONAL REGULATORY PROTEIN DCTD"/>
    <property type="match status" value="1"/>
</dbReference>
<keyword evidence="4" id="KW-0804">Transcription</keyword>
<evidence type="ECO:0000256" key="1">
    <source>
        <dbReference type="ARBA" id="ARBA00022741"/>
    </source>
</evidence>
<feature type="domain" description="Sigma-54 factor interaction" evidence="5">
    <location>
        <begin position="38"/>
        <end position="268"/>
    </location>
</feature>
<proteinExistence type="predicted"/>
<dbReference type="FunFam" id="3.40.50.300:FF:000006">
    <property type="entry name" value="DNA-binding transcriptional regulator NtrC"/>
    <property type="match status" value="1"/>
</dbReference>
<dbReference type="GO" id="GO:0005524">
    <property type="term" value="F:ATP binding"/>
    <property type="evidence" value="ECO:0007669"/>
    <property type="project" value="UniProtKB-KW"/>
</dbReference>
<reference evidence="6 7" key="1">
    <citation type="submission" date="2015-12" db="EMBL/GenBank/DDBJ databases">
        <title>Draft genome of Thermovenabulum gondwanense isolated from a red thermophilic microbial mat colonisisng an outflow channel of a bore well.</title>
        <authorList>
            <person name="Patel B.K."/>
        </authorList>
    </citation>
    <scope>NUCLEOTIDE SEQUENCE [LARGE SCALE GENOMIC DNA]</scope>
    <source>
        <strain evidence="6 7">R270</strain>
    </source>
</reference>
<gene>
    <name evidence="6" type="ORF">ATZ99_19210</name>
</gene>
<dbReference type="EC" id="1.14.13.48" evidence="6"/>
<dbReference type="CDD" id="cd00009">
    <property type="entry name" value="AAA"/>
    <property type="match status" value="1"/>
</dbReference>
<keyword evidence="1" id="KW-0547">Nucleotide-binding</keyword>
<dbReference type="GO" id="GO:0043565">
    <property type="term" value="F:sequence-specific DNA binding"/>
    <property type="evidence" value="ECO:0007669"/>
    <property type="project" value="InterPro"/>
</dbReference>
<dbReference type="SMART" id="SM00382">
    <property type="entry name" value="AAA"/>
    <property type="match status" value="1"/>
</dbReference>
<dbReference type="GO" id="GO:0006355">
    <property type="term" value="P:regulation of DNA-templated transcription"/>
    <property type="evidence" value="ECO:0007669"/>
    <property type="project" value="InterPro"/>
</dbReference>
<dbReference type="EMBL" id="LOHZ01000042">
    <property type="protein sequence ID" value="KYO64493.1"/>
    <property type="molecule type" value="Genomic_DNA"/>
</dbReference>
<evidence type="ECO:0000259" key="5">
    <source>
        <dbReference type="PROSITE" id="PS50045"/>
    </source>
</evidence>
<dbReference type="Gene3D" id="1.10.8.60">
    <property type="match status" value="1"/>
</dbReference>
<dbReference type="Pfam" id="PF00158">
    <property type="entry name" value="Sigma54_activat"/>
    <property type="match status" value="1"/>
</dbReference>
<dbReference type="AlphaFoldDB" id="A0A162M806"/>
<dbReference type="Pfam" id="PF25601">
    <property type="entry name" value="AAA_lid_14"/>
    <property type="match status" value="1"/>
</dbReference>
<dbReference type="STRING" id="520767.ATZ99_19210"/>
<keyword evidence="6" id="KW-0560">Oxidoreductase</keyword>
<sequence>MGAVATFQEVSTLMKAELKIRSQLYENGFVANYRFEDIIHKSDKMSKCIDIAKKYAQLDSTVLIFGDSGTGKEIFAQSIHNESKRKNSPFVAINCAALPENLLESELFGYSEGAFTGARKGGKAGLFELAHNGTIFLDEISEIPLSLQSKLLRVIQEKKVMRLGDDKLIPVNIRIICATNKDLLQEIKIGRFRKDLFYRINILSIYLPSLRERKEDIIPLAEYFLKNCSLKMKKCIIGFTEDAKKYLLSLEYQGNVRELEGIIERACAICDNKYIDIEDLIGYYENTEEYVDISKELTLEDQEKKLIIETLRETNGNLTVASKILGIHRTTLLRKIKKYKIERINS</sequence>
<name>A0A162M806_9FIRM</name>
<dbReference type="InterPro" id="IPR025662">
    <property type="entry name" value="Sigma_54_int_dom_ATP-bd_1"/>
</dbReference>
<dbReference type="Gene3D" id="1.10.10.60">
    <property type="entry name" value="Homeodomain-like"/>
    <property type="match status" value="1"/>
</dbReference>
<accession>A0A162M806</accession>
<dbReference type="PROSITE" id="PS00676">
    <property type="entry name" value="SIGMA54_INTERACT_2"/>
    <property type="match status" value="1"/>
</dbReference>
<dbReference type="InterPro" id="IPR027417">
    <property type="entry name" value="P-loop_NTPase"/>
</dbReference>
<dbReference type="OrthoDB" id="9803970at2"/>
<dbReference type="SUPFAM" id="SSF52540">
    <property type="entry name" value="P-loop containing nucleoside triphosphate hydrolases"/>
    <property type="match status" value="1"/>
</dbReference>
<dbReference type="InterPro" id="IPR009057">
    <property type="entry name" value="Homeodomain-like_sf"/>
</dbReference>
<dbReference type="SUPFAM" id="SSF46689">
    <property type="entry name" value="Homeodomain-like"/>
    <property type="match status" value="1"/>
</dbReference>
<keyword evidence="3" id="KW-0805">Transcription regulation</keyword>
<dbReference type="InterPro" id="IPR003593">
    <property type="entry name" value="AAA+_ATPase"/>
</dbReference>
<dbReference type="InterPro" id="IPR002078">
    <property type="entry name" value="Sigma_54_int"/>
</dbReference>
<keyword evidence="2" id="KW-0067">ATP-binding</keyword>
<dbReference type="PROSITE" id="PS00675">
    <property type="entry name" value="SIGMA54_INTERACT_1"/>
    <property type="match status" value="1"/>
</dbReference>
<organism evidence="6 7">
    <name type="scientific">Thermovenabulum gondwanense</name>
    <dbReference type="NCBI Taxonomy" id="520767"/>
    <lineage>
        <taxon>Bacteria</taxon>
        <taxon>Bacillati</taxon>
        <taxon>Bacillota</taxon>
        <taxon>Clostridia</taxon>
        <taxon>Thermosediminibacterales</taxon>
        <taxon>Thermosediminibacteraceae</taxon>
        <taxon>Thermovenabulum</taxon>
    </lineage>
</organism>
<dbReference type="InterPro" id="IPR002197">
    <property type="entry name" value="HTH_Fis"/>
</dbReference>
<evidence type="ECO:0000256" key="3">
    <source>
        <dbReference type="ARBA" id="ARBA00023015"/>
    </source>
</evidence>
<dbReference type="Proteomes" id="UP000075737">
    <property type="component" value="Unassembled WGS sequence"/>
</dbReference>
<evidence type="ECO:0000256" key="2">
    <source>
        <dbReference type="ARBA" id="ARBA00022840"/>
    </source>
</evidence>
<protein>
    <submittedName>
        <fullName evidence="6">Limonene hydroxylase</fullName>
        <ecNumber evidence="6">1.14.13.48</ecNumber>
    </submittedName>
</protein>
<dbReference type="PATRIC" id="fig|520767.4.peg.2049"/>
<keyword evidence="7" id="KW-1185">Reference proteome</keyword>
<dbReference type="GO" id="GO:0016491">
    <property type="term" value="F:oxidoreductase activity"/>
    <property type="evidence" value="ECO:0007669"/>
    <property type="project" value="UniProtKB-KW"/>
</dbReference>
<dbReference type="InterPro" id="IPR058031">
    <property type="entry name" value="AAA_lid_NorR"/>
</dbReference>
<dbReference type="PRINTS" id="PR01590">
    <property type="entry name" value="HTHFIS"/>
</dbReference>
<evidence type="ECO:0000256" key="4">
    <source>
        <dbReference type="ARBA" id="ARBA00023163"/>
    </source>
</evidence>
<dbReference type="PROSITE" id="PS50045">
    <property type="entry name" value="SIGMA54_INTERACT_4"/>
    <property type="match status" value="1"/>
</dbReference>
<evidence type="ECO:0000313" key="7">
    <source>
        <dbReference type="Proteomes" id="UP000075737"/>
    </source>
</evidence>
<dbReference type="PANTHER" id="PTHR32071">
    <property type="entry name" value="TRANSCRIPTIONAL REGULATORY PROTEIN"/>
    <property type="match status" value="1"/>
</dbReference>
<dbReference type="Pfam" id="PF02954">
    <property type="entry name" value="HTH_8"/>
    <property type="match status" value="1"/>
</dbReference>
<dbReference type="InterPro" id="IPR025943">
    <property type="entry name" value="Sigma_54_int_dom_ATP-bd_2"/>
</dbReference>
<comment type="caution">
    <text evidence="6">The sequence shown here is derived from an EMBL/GenBank/DDBJ whole genome shotgun (WGS) entry which is preliminary data.</text>
</comment>
<dbReference type="Gene3D" id="3.40.50.300">
    <property type="entry name" value="P-loop containing nucleotide triphosphate hydrolases"/>
    <property type="match status" value="1"/>
</dbReference>